<dbReference type="EMBL" id="JBHSAF010000006">
    <property type="protein sequence ID" value="MFC3913221.1"/>
    <property type="molecule type" value="Genomic_DNA"/>
</dbReference>
<name>A0ABV8CN15_9GAMM</name>
<evidence type="ECO:0000313" key="7">
    <source>
        <dbReference type="Proteomes" id="UP001595692"/>
    </source>
</evidence>
<dbReference type="Pfam" id="PF07690">
    <property type="entry name" value="MFS_1"/>
    <property type="match status" value="2"/>
</dbReference>
<evidence type="ECO:0000256" key="3">
    <source>
        <dbReference type="ARBA" id="ARBA00023136"/>
    </source>
</evidence>
<keyword evidence="1 4" id="KW-0812">Transmembrane</keyword>
<feature type="domain" description="Major facilitator superfamily (MFS) profile" evidence="5">
    <location>
        <begin position="49"/>
        <end position="427"/>
    </location>
</feature>
<feature type="transmembrane region" description="Helical" evidence="4">
    <location>
        <begin position="376"/>
        <end position="396"/>
    </location>
</feature>
<feature type="transmembrane region" description="Helical" evidence="4">
    <location>
        <begin position="284"/>
        <end position="305"/>
    </location>
</feature>
<keyword evidence="3 4" id="KW-0472">Membrane</keyword>
<feature type="transmembrane region" description="Helical" evidence="4">
    <location>
        <begin position="402"/>
        <end position="422"/>
    </location>
</feature>
<reference evidence="7" key="1">
    <citation type="journal article" date="2019" name="Int. J. Syst. Evol. Microbiol.">
        <title>The Global Catalogue of Microorganisms (GCM) 10K type strain sequencing project: providing services to taxonomists for standard genome sequencing and annotation.</title>
        <authorList>
            <consortium name="The Broad Institute Genomics Platform"/>
            <consortium name="The Broad Institute Genome Sequencing Center for Infectious Disease"/>
            <person name="Wu L."/>
            <person name="Ma J."/>
        </authorList>
    </citation>
    <scope>NUCLEOTIDE SEQUENCE [LARGE SCALE GENOMIC DNA]</scope>
    <source>
        <strain evidence="7">CCUG 54939</strain>
    </source>
</reference>
<dbReference type="InterPro" id="IPR020846">
    <property type="entry name" value="MFS_dom"/>
</dbReference>
<evidence type="ECO:0000259" key="5">
    <source>
        <dbReference type="PROSITE" id="PS50850"/>
    </source>
</evidence>
<evidence type="ECO:0000313" key="6">
    <source>
        <dbReference type="EMBL" id="MFC3913221.1"/>
    </source>
</evidence>
<feature type="transmembrane region" description="Helical" evidence="4">
    <location>
        <begin position="338"/>
        <end position="356"/>
    </location>
</feature>
<accession>A0ABV8CN15</accession>
<dbReference type="InterPro" id="IPR036259">
    <property type="entry name" value="MFS_trans_sf"/>
</dbReference>
<keyword evidence="2 4" id="KW-1133">Transmembrane helix</keyword>
<dbReference type="InterPro" id="IPR011701">
    <property type="entry name" value="MFS"/>
</dbReference>
<dbReference type="Proteomes" id="UP001595692">
    <property type="component" value="Unassembled WGS sequence"/>
</dbReference>
<proteinExistence type="predicted"/>
<dbReference type="PANTHER" id="PTHR23518">
    <property type="entry name" value="C-METHYLTRANSFERASE"/>
    <property type="match status" value="1"/>
</dbReference>
<dbReference type="RefSeq" id="WP_377151486.1">
    <property type="nucleotide sequence ID" value="NZ_JBHSAF010000006.1"/>
</dbReference>
<protein>
    <submittedName>
        <fullName evidence="6">MFS transporter</fullName>
    </submittedName>
</protein>
<evidence type="ECO:0000256" key="4">
    <source>
        <dbReference type="SAM" id="Phobius"/>
    </source>
</evidence>
<gene>
    <name evidence="6" type="ORF">ACFOSS_07065</name>
</gene>
<feature type="transmembrane region" description="Helical" evidence="4">
    <location>
        <begin position="312"/>
        <end position="332"/>
    </location>
</feature>
<comment type="caution">
    <text evidence="6">The sequence shown here is derived from an EMBL/GenBank/DDBJ whole genome shotgun (WGS) entry which is preliminary data.</text>
</comment>
<feature type="transmembrane region" description="Helical" evidence="4">
    <location>
        <begin position="117"/>
        <end position="141"/>
    </location>
</feature>
<feature type="transmembrane region" description="Helical" evidence="4">
    <location>
        <begin position="252"/>
        <end position="272"/>
    </location>
</feature>
<evidence type="ECO:0000256" key="2">
    <source>
        <dbReference type="ARBA" id="ARBA00022989"/>
    </source>
</evidence>
<dbReference type="PANTHER" id="PTHR23518:SF2">
    <property type="entry name" value="MAJOR FACILITATOR SUPERFAMILY TRANSPORTER"/>
    <property type="match status" value="1"/>
</dbReference>
<dbReference type="PROSITE" id="PS50850">
    <property type="entry name" value="MFS"/>
    <property type="match status" value="1"/>
</dbReference>
<dbReference type="SUPFAM" id="SSF103473">
    <property type="entry name" value="MFS general substrate transporter"/>
    <property type="match status" value="1"/>
</dbReference>
<dbReference type="Gene3D" id="1.20.1250.20">
    <property type="entry name" value="MFS general substrate transporter like domains"/>
    <property type="match status" value="2"/>
</dbReference>
<keyword evidence="7" id="KW-1185">Reference proteome</keyword>
<feature type="transmembrane region" description="Helical" evidence="4">
    <location>
        <begin position="192"/>
        <end position="222"/>
    </location>
</feature>
<dbReference type="CDD" id="cd17370">
    <property type="entry name" value="MFS_MJ1317_like"/>
    <property type="match status" value="1"/>
</dbReference>
<organism evidence="6 7">
    <name type="scientific">Pseudaeromonas sharmana</name>
    <dbReference type="NCBI Taxonomy" id="328412"/>
    <lineage>
        <taxon>Bacteria</taxon>
        <taxon>Pseudomonadati</taxon>
        <taxon>Pseudomonadota</taxon>
        <taxon>Gammaproteobacteria</taxon>
        <taxon>Aeromonadales</taxon>
        <taxon>Aeromonadaceae</taxon>
        <taxon>Pseudaeromonas</taxon>
    </lineage>
</organism>
<sequence length="431" mass="46839">MVDDLSFLRCQLTTTCSRPLVTPDKRRSQIDIKDEQMNFLGMLQQLPRTVWLIGAISLINDSASDMLYPLIPLYLTSVLMAGPKSLGLIEGIAEATASLLKLGSGLLYDRTQKAKPWLLWGYGMAGLVRPLIAFIGSWPWLLVIRFADRVGKGLRASPRDALLANAVKSEQRGLAFGLHRAMDNAGAVIGPLVAALLLGAGLSLKSIFLLAFLPAMLCLWLASQIKEPPIAPSPSKINWSWRIAALPRAYRYYLAIVALFTLGNSSNMFLLMRAQELGVTQAHIPLLWAAVSAVATLFSTPLSALSDKYGRIGMLTCGYLAYGFVYLSLGFIQTDGVALFVLFALYGLFMAATEGVEKALVADIAPKETRGMAFGWFNLVCGVMLLPASLIFGWLYQSYSPAVAFSFSTGCAITAACLLLVLRPSLVRLKN</sequence>
<evidence type="ECO:0000256" key="1">
    <source>
        <dbReference type="ARBA" id="ARBA00022692"/>
    </source>
</evidence>